<reference evidence="4" key="1">
    <citation type="submission" date="2016-04" db="EMBL/GenBank/DDBJ databases">
        <title>Comparative genomics of biotechnologically important yeasts.</title>
        <authorList>
            <consortium name="DOE Joint Genome Institute"/>
            <person name="Riley R."/>
            <person name="Haridas S."/>
            <person name="Wolfe K.H."/>
            <person name="Lopes M.R."/>
            <person name="Hittinger C.T."/>
            <person name="Goker M."/>
            <person name="Salamov A."/>
            <person name="Wisecaver J."/>
            <person name="Long T.M."/>
            <person name="Aerts A.L."/>
            <person name="Barry K."/>
            <person name="Choi C."/>
            <person name="Clum A."/>
            <person name="Coughlan A.Y."/>
            <person name="Deshpande S."/>
            <person name="Douglass A.P."/>
            <person name="Hanson S.J."/>
            <person name="Klenk H.-P."/>
            <person name="Labutti K."/>
            <person name="Lapidus A."/>
            <person name="Lindquist E."/>
            <person name="Lipzen A."/>
            <person name="Meier-Kolthoff J.P."/>
            <person name="Ohm R.A."/>
            <person name="Otillar R.P."/>
            <person name="Pangilinan J."/>
            <person name="Peng Y."/>
            <person name="Rokas A."/>
            <person name="Rosa C.A."/>
            <person name="Scheuner C."/>
            <person name="Sibirny A.A."/>
            <person name="Slot J.C."/>
            <person name="Stielow J.B."/>
            <person name="Sun H."/>
            <person name="Kurtzman C.P."/>
            <person name="Blackwell M."/>
            <person name="Grigoriev I.V."/>
            <person name="Jeffries T.W."/>
        </authorList>
    </citation>
    <scope>NUCLEOTIDE SEQUENCE [LARGE SCALE GENOMIC DNA]</scope>
    <source>
        <strain evidence="4">NRRL YB-2248</strain>
    </source>
</reference>
<dbReference type="Proteomes" id="UP000094801">
    <property type="component" value="Unassembled WGS sequence"/>
</dbReference>
<dbReference type="Pfam" id="PF00149">
    <property type="entry name" value="Metallophos"/>
    <property type="match status" value="1"/>
</dbReference>
<feature type="domain" description="Serine/threonine specific protein phosphatases" evidence="2">
    <location>
        <begin position="184"/>
        <end position="189"/>
    </location>
</feature>
<evidence type="ECO:0000313" key="3">
    <source>
        <dbReference type="EMBL" id="ODV84328.1"/>
    </source>
</evidence>
<protein>
    <recommendedName>
        <fullName evidence="1">Serine/threonine-protein phosphatase</fullName>
        <ecNumber evidence="1">3.1.3.16</ecNumber>
    </recommendedName>
</protein>
<organism evidence="3 4">
    <name type="scientific">[Candida] arabinofermentans NRRL YB-2248</name>
    <dbReference type="NCBI Taxonomy" id="983967"/>
    <lineage>
        <taxon>Eukaryota</taxon>
        <taxon>Fungi</taxon>
        <taxon>Dikarya</taxon>
        <taxon>Ascomycota</taxon>
        <taxon>Saccharomycotina</taxon>
        <taxon>Pichiomycetes</taxon>
        <taxon>Pichiales</taxon>
        <taxon>Pichiaceae</taxon>
        <taxon>Ogataea</taxon>
        <taxon>Ogataea/Candida clade</taxon>
    </lineage>
</organism>
<dbReference type="PANTHER" id="PTHR45673">
    <property type="entry name" value="SERINE/THREONINE-PROTEIN PHOSPHATASE 2B CATALYTIC SUBUNIT 1-RELATED"/>
    <property type="match status" value="1"/>
</dbReference>
<dbReference type="EMBL" id="KV453857">
    <property type="protein sequence ID" value="ODV84328.1"/>
    <property type="molecule type" value="Genomic_DNA"/>
</dbReference>
<sequence length="571" mass="65760">MSSQPTDRLKAYENTVKIENALRQVKNRDGGDGTQDPTVYIDEQGEKFITTERAMKHVQPPCFTIPADNEVFDENMKPNYVFLMNHFKREGRLSAYQLTTILEQATEILEKEPNLLQIPCPATVVGDIHGQFYDLCKLFEMCGDPAKTQYIFLGDYVDRGDYSIEVLILLYAMKINFPQSFWMLRGNHESKRMTDYFTFKRECEVKYSKDIYRESMNSFKALPLCAVLNEQFFCCHGGISKELVRVTDINSINRFRYDFPSKGLYCDIMWADPSPDYDTEEFDTDEPSTYFRDNYERHCSYYFSHKAACRFLENNNLLSIIRAHQAQDAGYRMYRKNDSTGFPSVITLFSAPNYCGTYRNKAAALVYDGSTFNIKQFVSSPTPYHLPDFKDVFEWSIPFVSEKVVDILLSVLNICTDDELVEKTPLARDVVKSLEDVPEAITVSQMDQNIVTTTSGQKLTPGEVRASLRKKLLSIGRMSRMFTILREEAEKVEHLRSAAGGILPKGILVDGREELHNRLKSFSEARQADLMNEGLPPSEEEMEELEKVKREKLQKYIDEGEMDLDDEDLSL</sequence>
<comment type="similarity">
    <text evidence="1">Belongs to the PPP phosphatase family.</text>
</comment>
<dbReference type="InterPro" id="IPR029052">
    <property type="entry name" value="Metallo-depent_PP-like"/>
</dbReference>
<dbReference type="SUPFAM" id="SSF56300">
    <property type="entry name" value="Metallo-dependent phosphatases"/>
    <property type="match status" value="1"/>
</dbReference>
<evidence type="ECO:0000259" key="2">
    <source>
        <dbReference type="PROSITE" id="PS00125"/>
    </source>
</evidence>
<dbReference type="Gene3D" id="3.60.21.10">
    <property type="match status" value="1"/>
</dbReference>
<evidence type="ECO:0000256" key="1">
    <source>
        <dbReference type="RuleBase" id="RU004273"/>
    </source>
</evidence>
<comment type="catalytic activity">
    <reaction evidence="1">
        <text>O-phospho-L-threonyl-[protein] + H2O = L-threonyl-[protein] + phosphate</text>
        <dbReference type="Rhea" id="RHEA:47004"/>
        <dbReference type="Rhea" id="RHEA-COMP:11060"/>
        <dbReference type="Rhea" id="RHEA-COMP:11605"/>
        <dbReference type="ChEBI" id="CHEBI:15377"/>
        <dbReference type="ChEBI" id="CHEBI:30013"/>
        <dbReference type="ChEBI" id="CHEBI:43474"/>
        <dbReference type="ChEBI" id="CHEBI:61977"/>
        <dbReference type="EC" id="3.1.3.16"/>
    </reaction>
</comment>
<dbReference type="InterPro" id="IPR043360">
    <property type="entry name" value="PP2B"/>
</dbReference>
<proteinExistence type="inferred from homology"/>
<dbReference type="OrthoDB" id="5593063at2759"/>
<keyword evidence="1" id="KW-0378">Hydrolase</keyword>
<evidence type="ECO:0000313" key="4">
    <source>
        <dbReference type="Proteomes" id="UP000094801"/>
    </source>
</evidence>
<dbReference type="EC" id="3.1.3.16" evidence="1"/>
<dbReference type="PROSITE" id="PS00125">
    <property type="entry name" value="SER_THR_PHOSPHATASE"/>
    <property type="match status" value="1"/>
</dbReference>
<dbReference type="GO" id="GO:0033192">
    <property type="term" value="F:calmodulin-dependent protein phosphatase activity"/>
    <property type="evidence" value="ECO:0007669"/>
    <property type="project" value="InterPro"/>
</dbReference>
<gene>
    <name evidence="3" type="ORF">CANARDRAFT_8682</name>
</gene>
<dbReference type="PRINTS" id="PR00114">
    <property type="entry name" value="STPHPHTASE"/>
</dbReference>
<dbReference type="GO" id="GO:0097720">
    <property type="term" value="P:calcineurin-mediated signaling"/>
    <property type="evidence" value="ECO:0007669"/>
    <property type="project" value="InterPro"/>
</dbReference>
<accession>A0A1E4SXV6</accession>
<dbReference type="AlphaFoldDB" id="A0A1E4SXV6"/>
<name>A0A1E4SXV6_9ASCO</name>
<keyword evidence="4" id="KW-1185">Reference proteome</keyword>
<dbReference type="STRING" id="983967.A0A1E4SXV6"/>
<dbReference type="InterPro" id="IPR006186">
    <property type="entry name" value="Ser/Thr-sp_prot-phosphatase"/>
</dbReference>
<dbReference type="InterPro" id="IPR004843">
    <property type="entry name" value="Calcineurin-like_PHP"/>
</dbReference>
<dbReference type="SMART" id="SM00156">
    <property type="entry name" value="PP2Ac"/>
    <property type="match status" value="1"/>
</dbReference>